<keyword evidence="2" id="KW-0539">Nucleus</keyword>
<dbReference type="STRING" id="1156394.T0S3S3"/>
<proteinExistence type="predicted"/>
<name>T0S3S3_SAPDV</name>
<evidence type="ECO:0000256" key="1">
    <source>
        <dbReference type="ARBA" id="ARBA00023125"/>
    </source>
</evidence>
<dbReference type="AlphaFoldDB" id="T0S3S3"/>
<dbReference type="GO" id="GO:0003677">
    <property type="term" value="F:DNA binding"/>
    <property type="evidence" value="ECO:0007669"/>
    <property type="project" value="UniProtKB-KW"/>
</dbReference>
<protein>
    <recommendedName>
        <fullName evidence="4">HTH CENPB-type domain-containing protein</fullName>
    </recommendedName>
</protein>
<accession>T0S3S3</accession>
<feature type="region of interest" description="Disordered" evidence="3">
    <location>
        <begin position="1"/>
        <end position="77"/>
    </location>
</feature>
<keyword evidence="6" id="KW-1185">Reference proteome</keyword>
<evidence type="ECO:0000313" key="5">
    <source>
        <dbReference type="EMBL" id="EQC37422.1"/>
    </source>
</evidence>
<dbReference type="InterPro" id="IPR007889">
    <property type="entry name" value="HTH_Psq"/>
</dbReference>
<dbReference type="Pfam" id="PF04218">
    <property type="entry name" value="CENP-B_N"/>
    <property type="match status" value="1"/>
</dbReference>
<feature type="compositionally biased region" description="Basic and acidic residues" evidence="3">
    <location>
        <begin position="29"/>
        <end position="46"/>
    </location>
</feature>
<dbReference type="InterPro" id="IPR009057">
    <property type="entry name" value="Homeodomain-like_sf"/>
</dbReference>
<keyword evidence="1" id="KW-0238">DNA-binding</keyword>
<reference evidence="5 6" key="1">
    <citation type="submission" date="2012-04" db="EMBL/GenBank/DDBJ databases">
        <title>The Genome Sequence of Saprolegnia declina VS20.</title>
        <authorList>
            <consortium name="The Broad Institute Genome Sequencing Platform"/>
            <person name="Russ C."/>
            <person name="Nusbaum C."/>
            <person name="Tyler B."/>
            <person name="van West P."/>
            <person name="Dieguez-Uribeondo J."/>
            <person name="de Bruijn I."/>
            <person name="Tripathy S."/>
            <person name="Jiang R."/>
            <person name="Young S.K."/>
            <person name="Zeng Q."/>
            <person name="Gargeya S."/>
            <person name="Fitzgerald M."/>
            <person name="Haas B."/>
            <person name="Abouelleil A."/>
            <person name="Alvarado L."/>
            <person name="Arachchi H.M."/>
            <person name="Berlin A."/>
            <person name="Chapman S.B."/>
            <person name="Goldberg J."/>
            <person name="Griggs A."/>
            <person name="Gujja S."/>
            <person name="Hansen M."/>
            <person name="Howarth C."/>
            <person name="Imamovic A."/>
            <person name="Larimer J."/>
            <person name="McCowen C."/>
            <person name="Montmayeur A."/>
            <person name="Murphy C."/>
            <person name="Neiman D."/>
            <person name="Pearson M."/>
            <person name="Priest M."/>
            <person name="Roberts A."/>
            <person name="Saif S."/>
            <person name="Shea T."/>
            <person name="Sisk P."/>
            <person name="Sykes S."/>
            <person name="Wortman J."/>
            <person name="Nusbaum C."/>
            <person name="Birren B."/>
        </authorList>
    </citation>
    <scope>NUCLEOTIDE SEQUENCE [LARGE SCALE GENOMIC DNA]</scope>
    <source>
        <strain evidence="5 6">VS20</strain>
    </source>
</reference>
<dbReference type="InterPro" id="IPR050863">
    <property type="entry name" value="CenT-Element_Derived"/>
</dbReference>
<dbReference type="InterPro" id="IPR006600">
    <property type="entry name" value="HTH_CenpB_DNA-bd_dom"/>
</dbReference>
<dbReference type="EMBL" id="JH767144">
    <property type="protein sequence ID" value="EQC37422.1"/>
    <property type="molecule type" value="Genomic_DNA"/>
</dbReference>
<dbReference type="RefSeq" id="XP_008608942.1">
    <property type="nucleotide sequence ID" value="XM_008610720.1"/>
</dbReference>
<dbReference type="SUPFAM" id="SSF46689">
    <property type="entry name" value="Homeodomain-like"/>
    <property type="match status" value="2"/>
</dbReference>
<evidence type="ECO:0000313" key="6">
    <source>
        <dbReference type="Proteomes" id="UP000030762"/>
    </source>
</evidence>
<dbReference type="GeneID" id="19945753"/>
<dbReference type="VEuPathDB" id="FungiDB:SDRG_05026"/>
<dbReference type="eggNOG" id="KOG3105">
    <property type="taxonomic scope" value="Eukaryota"/>
</dbReference>
<dbReference type="OMA" id="MITEKCH"/>
<sequence length="358" mass="39499">MNDLNDGVVGLAPDDDVGYPDTLNGLDGGFKEDDQDDHHESAHEASLKAARGKQAKGKGLPMTAGSAVANMPPPPTQKRKRVVVSLYQKQQVLHRLENGEKPVDIAALLGISRQQISDIKKNKERIMRFCGDAKHLASLRRKTLKVSDDEAFPAVERELYRWMITEKCHAKPVTHEALHQKAAELLAQVTGNLMKTDDQGGWPGVSPAWMKSFKKRYGIKELGGPMPTYDVEEGAINMGMPLESNEELNLNLMNNVHANLHTLGEMGISMETDNLTAAYNQAAAAAAAKDGVAKLSMPIHPSMLLETIHMLNGRMDALEQMTRERIAQLDARIDDIYMVVHPKLKLGKDANRNAYKVV</sequence>
<gene>
    <name evidence="5" type="ORF">SDRG_05026</name>
</gene>
<evidence type="ECO:0000256" key="2">
    <source>
        <dbReference type="ARBA" id="ARBA00023242"/>
    </source>
</evidence>
<dbReference type="GO" id="GO:0005634">
    <property type="term" value="C:nucleus"/>
    <property type="evidence" value="ECO:0007669"/>
    <property type="project" value="TreeGrafter"/>
</dbReference>
<evidence type="ECO:0000259" key="4">
    <source>
        <dbReference type="PROSITE" id="PS51253"/>
    </source>
</evidence>
<dbReference type="PROSITE" id="PS51253">
    <property type="entry name" value="HTH_CENPB"/>
    <property type="match status" value="1"/>
</dbReference>
<organism evidence="5 6">
    <name type="scientific">Saprolegnia diclina (strain VS20)</name>
    <dbReference type="NCBI Taxonomy" id="1156394"/>
    <lineage>
        <taxon>Eukaryota</taxon>
        <taxon>Sar</taxon>
        <taxon>Stramenopiles</taxon>
        <taxon>Oomycota</taxon>
        <taxon>Saprolegniomycetes</taxon>
        <taxon>Saprolegniales</taxon>
        <taxon>Saprolegniaceae</taxon>
        <taxon>Saprolegnia</taxon>
    </lineage>
</organism>
<dbReference type="PANTHER" id="PTHR19303">
    <property type="entry name" value="TRANSPOSON"/>
    <property type="match status" value="1"/>
</dbReference>
<feature type="domain" description="HTH CENPB-type" evidence="4">
    <location>
        <begin position="143"/>
        <end position="223"/>
    </location>
</feature>
<dbReference type="Pfam" id="PF03221">
    <property type="entry name" value="HTH_Tnp_Tc5"/>
    <property type="match status" value="1"/>
</dbReference>
<dbReference type="Gene3D" id="1.10.10.60">
    <property type="entry name" value="Homeodomain-like"/>
    <property type="match status" value="2"/>
</dbReference>
<dbReference type="InParanoid" id="T0S3S3"/>
<dbReference type="PANTHER" id="PTHR19303:SF75">
    <property type="entry name" value="HTH CENPB-TYPE DOMAIN-CONTAINING PROTEIN"/>
    <property type="match status" value="1"/>
</dbReference>
<evidence type="ECO:0000256" key="3">
    <source>
        <dbReference type="SAM" id="MobiDB-lite"/>
    </source>
</evidence>
<dbReference type="Proteomes" id="UP000030762">
    <property type="component" value="Unassembled WGS sequence"/>
</dbReference>
<dbReference type="OrthoDB" id="5919228at2759"/>